<name>A0A1J1JLM9_PLAAG</name>
<dbReference type="InterPro" id="IPR003959">
    <property type="entry name" value="ATPase_AAA_core"/>
</dbReference>
<comment type="similarity">
    <text evidence="3">Belongs to the AAA ATPase family. Highly divergent.</text>
</comment>
<sequence>MMGELELMLAARFPLIYVVSAEEEPAEEELLNVAKSRKSQIYFWDFARGWSDNNADKGQPMGALTRIAKSPKDQPTIFVLKDLGCLIAPGSNNQINPGQLPLVREIKNLAREMSRDRRCLVILSDQLRLPTELREETTIVDFDLPSIEEISLLVNNLVGTKLKVSPDEREQLLKALTGLTRCRIARVLAKCLARSGKVDESAIGVVIEEKRQTIRETGILEFIPHQSGLESVGGLENLKAWVKLRSHSFTDAAREYGLPSPKGVLLAGIQGTGKSLSAKTIAAEWKLPLLRLDVGRLFGGIVGESESRVRQVIKLAEAISPVVLFIDEIEKSFSNNQSDGDSGTSKRVFATLLTWLAEKTAPVFVVATANNVELLPAELIRKGRLDELFFLSLPTQSEREQIFKVHLDRLRPNNQFNFQLLASGSKDFSGAEIEQVIYDAMQFGFSQNREFTTDDILGAIADCIPLAKIANHQIEALKDWASRSGAKSASLVDSANNNLLPLLEVDYQDELTNN</sequence>
<dbReference type="Gene3D" id="1.10.8.60">
    <property type="match status" value="1"/>
</dbReference>
<dbReference type="SUPFAM" id="SSF52540">
    <property type="entry name" value="P-loop containing nucleoside triphosphate hydrolases"/>
    <property type="match status" value="1"/>
</dbReference>
<keyword evidence="1" id="KW-0547">Nucleotide-binding</keyword>
<dbReference type="RefSeq" id="WP_254034932.1">
    <property type="nucleotide sequence ID" value="NZ_LR882951.1"/>
</dbReference>
<keyword evidence="2" id="KW-0067">ATP-binding</keyword>
<dbReference type="PANTHER" id="PTHR42960:SF1">
    <property type="entry name" value="YCF46 PROTEIN"/>
    <property type="match status" value="1"/>
</dbReference>
<dbReference type="GO" id="GO:0005524">
    <property type="term" value="F:ATP binding"/>
    <property type="evidence" value="ECO:0007669"/>
    <property type="project" value="UniProtKB-KW"/>
</dbReference>
<dbReference type="EMBL" id="LO018305">
    <property type="protein sequence ID" value="CUM62354.1"/>
    <property type="molecule type" value="Genomic_DNA"/>
</dbReference>
<dbReference type="Gene3D" id="3.40.50.300">
    <property type="entry name" value="P-loop containing nucleotide triphosphate hydrolases"/>
    <property type="match status" value="1"/>
</dbReference>
<dbReference type="PANTHER" id="PTHR42960">
    <property type="entry name" value="YCF46 PROTEIN"/>
    <property type="match status" value="1"/>
</dbReference>
<evidence type="ECO:0000256" key="1">
    <source>
        <dbReference type="ARBA" id="ARBA00022741"/>
    </source>
</evidence>
<dbReference type="AlphaFoldDB" id="A0A1J1JLM9"/>
<evidence type="ECO:0000256" key="2">
    <source>
        <dbReference type="ARBA" id="ARBA00022840"/>
    </source>
</evidence>
<dbReference type="SMART" id="SM00382">
    <property type="entry name" value="AAA"/>
    <property type="match status" value="1"/>
</dbReference>
<feature type="domain" description="AAA+ ATPase" evidence="5">
    <location>
        <begin position="260"/>
        <end position="395"/>
    </location>
</feature>
<dbReference type="Pfam" id="PF00004">
    <property type="entry name" value="AAA"/>
    <property type="match status" value="1"/>
</dbReference>
<evidence type="ECO:0000313" key="6">
    <source>
        <dbReference type="EMBL" id="CUM62354.1"/>
    </source>
</evidence>
<reference evidence="6" key="1">
    <citation type="submission" date="2015-09" db="EMBL/GenBank/DDBJ databases">
        <authorList>
            <person name="Jackson K.R."/>
            <person name="Lunt B.L."/>
            <person name="Fisher J.N.B."/>
            <person name="Gardner A.V."/>
            <person name="Bailey M.E."/>
            <person name="Deus L.M."/>
            <person name="Earl A.S."/>
            <person name="Gibby P.D."/>
            <person name="Hartmann K.A."/>
            <person name="Liu J.E."/>
            <person name="Manci A.M."/>
            <person name="Nielsen D.A."/>
            <person name="Solomon M.B."/>
            <person name="Breakwell D.P."/>
            <person name="Burnett S.H."/>
            <person name="Grose J.H."/>
        </authorList>
    </citation>
    <scope>NUCLEOTIDE SEQUENCE</scope>
    <source>
        <strain evidence="6">7805</strain>
    </source>
</reference>
<dbReference type="CDD" id="cd19507">
    <property type="entry name" value="RecA-like_Ycf46-like"/>
    <property type="match status" value="1"/>
</dbReference>
<protein>
    <recommendedName>
        <fullName evidence="4">Uncharacterized AAA domain-containing protein ycf46</fullName>
    </recommendedName>
</protein>
<proteinExistence type="inferred from homology"/>
<evidence type="ECO:0000256" key="3">
    <source>
        <dbReference type="ARBA" id="ARBA00038088"/>
    </source>
</evidence>
<organism evidence="6">
    <name type="scientific">Planktothrix agardhii</name>
    <name type="common">Oscillatoria agardhii</name>
    <dbReference type="NCBI Taxonomy" id="1160"/>
    <lineage>
        <taxon>Bacteria</taxon>
        <taxon>Bacillati</taxon>
        <taxon>Cyanobacteriota</taxon>
        <taxon>Cyanophyceae</taxon>
        <taxon>Oscillatoriophycideae</taxon>
        <taxon>Oscillatoriales</taxon>
        <taxon>Microcoleaceae</taxon>
        <taxon>Planktothrix</taxon>
    </lineage>
</organism>
<dbReference type="InterPro" id="IPR052381">
    <property type="entry name" value="AAA_domain_protein"/>
</dbReference>
<accession>A0A1J1JLM9</accession>
<evidence type="ECO:0000256" key="4">
    <source>
        <dbReference type="ARBA" id="ARBA00040480"/>
    </source>
</evidence>
<dbReference type="InterPro" id="IPR003593">
    <property type="entry name" value="AAA+_ATPase"/>
</dbReference>
<dbReference type="GO" id="GO:0016887">
    <property type="term" value="F:ATP hydrolysis activity"/>
    <property type="evidence" value="ECO:0007669"/>
    <property type="project" value="InterPro"/>
</dbReference>
<gene>
    <name evidence="6" type="primary">ycf</name>
    <name evidence="6" type="ORF">PLAM_mp0059</name>
</gene>
<dbReference type="InterPro" id="IPR027417">
    <property type="entry name" value="P-loop_NTPase"/>
</dbReference>
<evidence type="ECO:0000259" key="5">
    <source>
        <dbReference type="SMART" id="SM00382"/>
    </source>
</evidence>